<evidence type="ECO:0000259" key="4">
    <source>
        <dbReference type="Pfam" id="PF06441"/>
    </source>
</evidence>
<dbReference type="Gene3D" id="3.40.50.1820">
    <property type="entry name" value="alpha/beta hydrolase"/>
    <property type="match status" value="1"/>
</dbReference>
<evidence type="ECO:0000256" key="2">
    <source>
        <dbReference type="ARBA" id="ARBA00022801"/>
    </source>
</evidence>
<dbReference type="Pfam" id="PF06441">
    <property type="entry name" value="EHN"/>
    <property type="match status" value="1"/>
</dbReference>
<dbReference type="InterPro" id="IPR029058">
    <property type="entry name" value="AB_hydrolase_fold"/>
</dbReference>
<feature type="domain" description="Epoxide hydrolase N-terminal" evidence="4">
    <location>
        <begin position="238"/>
        <end position="347"/>
    </location>
</feature>
<keyword evidence="5" id="KW-1185">Reference proteome</keyword>
<dbReference type="Gene3D" id="2.60.40.10">
    <property type="entry name" value="Immunoglobulins"/>
    <property type="match status" value="1"/>
</dbReference>
<proteinExistence type="inferred from homology"/>
<name>A0A914ZB86_9BILA</name>
<organism evidence="5 6">
    <name type="scientific">Panagrolaimus superbus</name>
    <dbReference type="NCBI Taxonomy" id="310955"/>
    <lineage>
        <taxon>Eukaryota</taxon>
        <taxon>Metazoa</taxon>
        <taxon>Ecdysozoa</taxon>
        <taxon>Nematoda</taxon>
        <taxon>Chromadorea</taxon>
        <taxon>Rhabditida</taxon>
        <taxon>Tylenchina</taxon>
        <taxon>Panagrolaimomorpha</taxon>
        <taxon>Panagrolaimoidea</taxon>
        <taxon>Panagrolaimidae</taxon>
        <taxon>Panagrolaimus</taxon>
    </lineage>
</organism>
<keyword evidence="2" id="KW-0378">Hydrolase</keyword>
<evidence type="ECO:0000313" key="6">
    <source>
        <dbReference type="WBParaSite" id="PSU_v2.g9023.t1"/>
    </source>
</evidence>
<dbReference type="Proteomes" id="UP000887577">
    <property type="component" value="Unplaced"/>
</dbReference>
<evidence type="ECO:0000313" key="5">
    <source>
        <dbReference type="Proteomes" id="UP000887577"/>
    </source>
</evidence>
<evidence type="ECO:0000256" key="3">
    <source>
        <dbReference type="SAM" id="MobiDB-lite"/>
    </source>
</evidence>
<dbReference type="PANTHER" id="PTHR21661">
    <property type="entry name" value="EPOXIDE HYDROLASE 1-RELATED"/>
    <property type="match status" value="1"/>
</dbReference>
<dbReference type="PANTHER" id="PTHR21661:SF16">
    <property type="entry name" value="EPOXIDE HYDROLASE"/>
    <property type="match status" value="1"/>
</dbReference>
<sequence length="499" mass="56301">MATPATSGESLYDGESVADSDRSGPETALLTGKSFLLGHQSINRKLFKVEPKKETLKIGAAISPTLNNLSDSRLAFKVILPTYPYLTIYPSQGFLAPRKKVILNVTHDKMDGKKDSEIKAIISMLPPIQIVGFEVSNSPKTDNIDELLIFENGVTTLTVWTELLLTAVINPNSNPAPVLVAPNAPELKQTPQTFIFLIFPYFLWQWFLHYYFPEYLVPKIDADDFFGEGSLRADNEIIRDFEIFVDPKSVMEFKNGIKNGIDRASKSLENINFELGFNVEYLKSLNKSFEDFDWKQHERFLNTFKHYKTEIEGIDLHFLRHDFPLKKGQQKVPILLIHGFGSSFWDFYKIIPILANPSRFGYDFGSEGNQIVFDVIVPSLPGFGFSQAPTKPGLGSIQAGRILGKLMDRLGHEKYFIHGSSALGSQIATNLALIRPKNVRGIHLANPFMDFETNTVAKIKWFASKILKQDISDLKVPKNVDIFERPDSYGNTILLIRNT</sequence>
<reference evidence="6" key="1">
    <citation type="submission" date="2022-11" db="UniProtKB">
        <authorList>
            <consortium name="WormBaseParasite"/>
        </authorList>
    </citation>
    <scope>IDENTIFICATION</scope>
</reference>
<protein>
    <submittedName>
        <fullName evidence="6">Epoxide hydrolase N-terminal domain-containing protein</fullName>
    </submittedName>
</protein>
<feature type="region of interest" description="Disordered" evidence="3">
    <location>
        <begin position="1"/>
        <end position="24"/>
    </location>
</feature>
<dbReference type="InterPro" id="IPR013783">
    <property type="entry name" value="Ig-like_fold"/>
</dbReference>
<dbReference type="InterPro" id="IPR008962">
    <property type="entry name" value="PapD-like_sf"/>
</dbReference>
<dbReference type="AlphaFoldDB" id="A0A914ZB86"/>
<dbReference type="GO" id="GO:0004301">
    <property type="term" value="F:epoxide hydrolase activity"/>
    <property type="evidence" value="ECO:0007669"/>
    <property type="project" value="TreeGrafter"/>
</dbReference>
<evidence type="ECO:0000256" key="1">
    <source>
        <dbReference type="ARBA" id="ARBA00010088"/>
    </source>
</evidence>
<dbReference type="SUPFAM" id="SSF53474">
    <property type="entry name" value="alpha/beta-Hydrolases"/>
    <property type="match status" value="1"/>
</dbReference>
<dbReference type="GO" id="GO:0097176">
    <property type="term" value="P:epoxide metabolic process"/>
    <property type="evidence" value="ECO:0007669"/>
    <property type="project" value="TreeGrafter"/>
</dbReference>
<dbReference type="SUPFAM" id="SSF49354">
    <property type="entry name" value="PapD-like"/>
    <property type="match status" value="1"/>
</dbReference>
<comment type="similarity">
    <text evidence="1">Belongs to the peptidase S33 family.</text>
</comment>
<dbReference type="WBParaSite" id="PSU_v2.g9023.t1">
    <property type="protein sequence ID" value="PSU_v2.g9023.t1"/>
    <property type="gene ID" value="PSU_v2.g9023"/>
</dbReference>
<accession>A0A914ZB86</accession>
<dbReference type="InterPro" id="IPR010497">
    <property type="entry name" value="Epoxide_hydro_N"/>
</dbReference>